<dbReference type="OrthoDB" id="9889552at2"/>
<protein>
    <submittedName>
        <fullName evidence="2">Uncharacterized protein</fullName>
    </submittedName>
</protein>
<keyword evidence="1" id="KW-0812">Transmembrane</keyword>
<dbReference type="Proteomes" id="UP000095390">
    <property type="component" value="Unassembled WGS sequence"/>
</dbReference>
<evidence type="ECO:0000313" key="3">
    <source>
        <dbReference type="Proteomes" id="UP000095390"/>
    </source>
</evidence>
<evidence type="ECO:0000256" key="1">
    <source>
        <dbReference type="SAM" id="Phobius"/>
    </source>
</evidence>
<keyword evidence="1" id="KW-0472">Membrane</keyword>
<dbReference type="AlphaFoldDB" id="A0A173RZ34"/>
<dbReference type="RefSeq" id="WP_055182268.1">
    <property type="nucleotide sequence ID" value="NZ_CYYC01000004.1"/>
</dbReference>
<organism evidence="2 3">
    <name type="scientific">Anaerobutyricum hallii</name>
    <dbReference type="NCBI Taxonomy" id="39488"/>
    <lineage>
        <taxon>Bacteria</taxon>
        <taxon>Bacillati</taxon>
        <taxon>Bacillota</taxon>
        <taxon>Clostridia</taxon>
        <taxon>Lachnospirales</taxon>
        <taxon>Lachnospiraceae</taxon>
        <taxon>Anaerobutyricum</taxon>
    </lineage>
</organism>
<gene>
    <name evidence="2" type="ORF">ERS852578_00508</name>
</gene>
<keyword evidence="1" id="KW-1133">Transmembrane helix</keyword>
<proteinExistence type="predicted"/>
<reference evidence="2 3" key="1">
    <citation type="submission" date="2015-09" db="EMBL/GenBank/DDBJ databases">
        <authorList>
            <consortium name="Pathogen Informatics"/>
        </authorList>
    </citation>
    <scope>NUCLEOTIDE SEQUENCE [LARGE SCALE GENOMIC DNA]</scope>
    <source>
        <strain evidence="2 3">2789STDY5834966</strain>
    </source>
</reference>
<sequence length="168" mass="19423">MLKNYFKDWSNYLSFAIALVPTILLYIYPSGTKVPFFVFVVLLFCFVLSLWLNVKFFLDSRDEYRPAIELLQCSQGRILCRPNNLLTHHSIVAFYENNGKLENRICYGYVETINSMGIAQILLYSDTSSSKKLFSYISSKRDKIIVKPTVTIETINDFLKAEGEVPYV</sequence>
<feature type="transmembrane region" description="Helical" evidence="1">
    <location>
        <begin position="12"/>
        <end position="28"/>
    </location>
</feature>
<dbReference type="EMBL" id="CYYC01000004">
    <property type="protein sequence ID" value="CUM82895.1"/>
    <property type="molecule type" value="Genomic_DNA"/>
</dbReference>
<feature type="transmembrane region" description="Helical" evidence="1">
    <location>
        <begin position="34"/>
        <end position="54"/>
    </location>
</feature>
<name>A0A173RZ34_9FIRM</name>
<evidence type="ECO:0000313" key="2">
    <source>
        <dbReference type="EMBL" id="CUM82895.1"/>
    </source>
</evidence>
<accession>A0A173RZ34</accession>